<reference evidence="1" key="1">
    <citation type="submission" date="2018-11" db="EMBL/GenBank/DDBJ databases">
        <authorList>
            <consortium name="Pathogen Informatics"/>
        </authorList>
    </citation>
    <scope>NUCLEOTIDE SEQUENCE</scope>
</reference>
<gene>
    <name evidence="1" type="ORF">PXEA_LOCUS17320</name>
</gene>
<name>A0A448WZ37_9PLAT</name>
<keyword evidence="2" id="KW-1185">Reference proteome</keyword>
<sequence length="94" mass="10887">MLDFIGKLEPLLRFLVNSLIAFVLQKKFSQQESVPTILVKGSFLIRNVILKEVRQLELSRLLTALSDQAKLETEYVQQWKRESDQIALRCAPNQ</sequence>
<comment type="caution">
    <text evidence="1">The sequence shown here is derived from an EMBL/GenBank/DDBJ whole genome shotgun (WGS) entry which is preliminary data.</text>
</comment>
<organism evidence="1 2">
    <name type="scientific">Protopolystoma xenopodis</name>
    <dbReference type="NCBI Taxonomy" id="117903"/>
    <lineage>
        <taxon>Eukaryota</taxon>
        <taxon>Metazoa</taxon>
        <taxon>Spiralia</taxon>
        <taxon>Lophotrochozoa</taxon>
        <taxon>Platyhelminthes</taxon>
        <taxon>Monogenea</taxon>
        <taxon>Polyopisthocotylea</taxon>
        <taxon>Polystomatidea</taxon>
        <taxon>Polystomatidae</taxon>
        <taxon>Protopolystoma</taxon>
    </lineage>
</organism>
<accession>A0A448WZ37</accession>
<protein>
    <submittedName>
        <fullName evidence="1">Uncharacterized protein</fullName>
    </submittedName>
</protein>
<dbReference type="Proteomes" id="UP000784294">
    <property type="component" value="Unassembled WGS sequence"/>
</dbReference>
<evidence type="ECO:0000313" key="1">
    <source>
        <dbReference type="EMBL" id="VEL23880.1"/>
    </source>
</evidence>
<dbReference type="AlphaFoldDB" id="A0A448WZ37"/>
<dbReference type="EMBL" id="CAAALY010064544">
    <property type="protein sequence ID" value="VEL23880.1"/>
    <property type="molecule type" value="Genomic_DNA"/>
</dbReference>
<proteinExistence type="predicted"/>
<evidence type="ECO:0000313" key="2">
    <source>
        <dbReference type="Proteomes" id="UP000784294"/>
    </source>
</evidence>